<keyword evidence="4" id="KW-0812">Transmembrane</keyword>
<keyword evidence="6" id="KW-1185">Reference proteome</keyword>
<feature type="active site" description="Proton donor/acceptor" evidence="2">
    <location>
        <position position="159"/>
    </location>
</feature>
<proteinExistence type="predicted"/>
<organism evidence="5 6">
    <name type="scientific">Klugiella xanthotipulae</name>
    <dbReference type="NCBI Taxonomy" id="244735"/>
    <lineage>
        <taxon>Bacteria</taxon>
        <taxon>Bacillati</taxon>
        <taxon>Actinomycetota</taxon>
        <taxon>Actinomycetes</taxon>
        <taxon>Micrococcales</taxon>
        <taxon>Microbacteriaceae</taxon>
        <taxon>Klugiella</taxon>
    </lineage>
</organism>
<dbReference type="NCBIfam" id="NF033745">
    <property type="entry name" value="class_C_sortase"/>
    <property type="match status" value="1"/>
</dbReference>
<reference evidence="5 6" key="1">
    <citation type="submission" date="2019-06" db="EMBL/GenBank/DDBJ databases">
        <title>Sequencing the genomes of 1000 actinobacteria strains.</title>
        <authorList>
            <person name="Klenk H.-P."/>
        </authorList>
    </citation>
    <scope>NUCLEOTIDE SEQUENCE [LARGE SCALE GENOMIC DNA]</scope>
    <source>
        <strain evidence="5 6">DSM 18031</strain>
    </source>
</reference>
<name>A0A543I5Z4_9MICO</name>
<sequence>MRRTGVARGRRQQVMLMVAAVVGVSVMLYPAAASWFTASAQSGVLAAYATQVQGVPGEQKSALLAAAEDYNRALPIGDLRDPYTTAQPATGTAAAADYLRQLRVPDTDTIAQLDIPSLGIDLPIYHDTSAEALDRGVGHFLGSSLPVGGPGTHSVLTAHSGMPEALMFTNLAKARLGDTFSITAVGRTIYYRVDQILVVKPEDLSALRIVPGEDYVTLVTCTPINVNSHRLLVRGVRIDAPTGAAAENLSTSTAASFPWWILIFVGVLTIIAVTIFAPNRWWQRSAGGRRREQSPEPSTDDEAARPPPAQG</sequence>
<accession>A0A543I5Z4</accession>
<dbReference type="Pfam" id="PF04203">
    <property type="entry name" value="Sortase"/>
    <property type="match status" value="1"/>
</dbReference>
<dbReference type="Gene3D" id="2.40.260.10">
    <property type="entry name" value="Sortase"/>
    <property type="match status" value="1"/>
</dbReference>
<evidence type="ECO:0000256" key="4">
    <source>
        <dbReference type="SAM" id="Phobius"/>
    </source>
</evidence>
<dbReference type="InterPro" id="IPR023365">
    <property type="entry name" value="Sortase_dom-sf"/>
</dbReference>
<feature type="region of interest" description="Disordered" evidence="3">
    <location>
        <begin position="285"/>
        <end position="311"/>
    </location>
</feature>
<protein>
    <submittedName>
        <fullName evidence="5">Sortase A</fullName>
    </submittedName>
</protein>
<dbReference type="GO" id="GO:0016787">
    <property type="term" value="F:hydrolase activity"/>
    <property type="evidence" value="ECO:0007669"/>
    <property type="project" value="UniProtKB-KW"/>
</dbReference>
<evidence type="ECO:0000256" key="2">
    <source>
        <dbReference type="PIRSR" id="PIRSR605754-1"/>
    </source>
</evidence>
<evidence type="ECO:0000256" key="3">
    <source>
        <dbReference type="SAM" id="MobiDB-lite"/>
    </source>
</evidence>
<keyword evidence="1" id="KW-0378">Hydrolase</keyword>
<dbReference type="Proteomes" id="UP000318331">
    <property type="component" value="Unassembled WGS sequence"/>
</dbReference>
<feature type="active site" description="Acyl-thioester intermediate" evidence="2">
    <location>
        <position position="221"/>
    </location>
</feature>
<dbReference type="RefSeq" id="WP_141916049.1">
    <property type="nucleotide sequence ID" value="NZ_BAAAYS010000005.1"/>
</dbReference>
<evidence type="ECO:0000313" key="6">
    <source>
        <dbReference type="Proteomes" id="UP000318331"/>
    </source>
</evidence>
<dbReference type="NCBIfam" id="TIGR01076">
    <property type="entry name" value="sortase_fam"/>
    <property type="match status" value="1"/>
</dbReference>
<dbReference type="InterPro" id="IPR042002">
    <property type="entry name" value="Sortase_C"/>
</dbReference>
<dbReference type="InterPro" id="IPR005754">
    <property type="entry name" value="Sortase"/>
</dbReference>
<dbReference type="AlphaFoldDB" id="A0A543I5Z4"/>
<comment type="caution">
    <text evidence="5">The sequence shown here is derived from an EMBL/GenBank/DDBJ whole genome shotgun (WGS) entry which is preliminary data.</text>
</comment>
<evidence type="ECO:0000313" key="5">
    <source>
        <dbReference type="EMBL" id="TQM66015.1"/>
    </source>
</evidence>
<evidence type="ECO:0000256" key="1">
    <source>
        <dbReference type="ARBA" id="ARBA00022801"/>
    </source>
</evidence>
<dbReference type="OrthoDB" id="5242161at2"/>
<keyword evidence="4" id="KW-0472">Membrane</keyword>
<keyword evidence="4" id="KW-1133">Transmembrane helix</keyword>
<feature type="transmembrane region" description="Helical" evidence="4">
    <location>
        <begin position="257"/>
        <end position="277"/>
    </location>
</feature>
<dbReference type="CDD" id="cd05827">
    <property type="entry name" value="Sortase_C"/>
    <property type="match status" value="1"/>
</dbReference>
<dbReference type="SUPFAM" id="SSF63817">
    <property type="entry name" value="Sortase"/>
    <property type="match status" value="1"/>
</dbReference>
<gene>
    <name evidence="5" type="ORF">FB466_0836</name>
</gene>
<dbReference type="EMBL" id="VFPN01000001">
    <property type="protein sequence ID" value="TQM66015.1"/>
    <property type="molecule type" value="Genomic_DNA"/>
</dbReference>